<reference evidence="7 8" key="1">
    <citation type="submission" date="2024-01" db="EMBL/GenBank/DDBJ databases">
        <authorList>
            <person name="Allen C."/>
            <person name="Tagirdzhanova G."/>
        </authorList>
    </citation>
    <scope>NUCLEOTIDE SEQUENCE [LARGE SCALE GENOMIC DNA]</scope>
</reference>
<comment type="caution">
    <text evidence="7">The sequence shown here is derived from an EMBL/GenBank/DDBJ whole genome shotgun (WGS) entry which is preliminary data.</text>
</comment>
<evidence type="ECO:0000256" key="3">
    <source>
        <dbReference type="ARBA" id="ARBA00022630"/>
    </source>
</evidence>
<keyword evidence="8" id="KW-1185">Reference proteome</keyword>
<dbReference type="PANTHER" id="PTHR10961">
    <property type="entry name" value="PEROXISOMAL SARCOSINE OXIDASE"/>
    <property type="match status" value="1"/>
</dbReference>
<evidence type="ECO:0000313" key="7">
    <source>
        <dbReference type="EMBL" id="CAK7232815.1"/>
    </source>
</evidence>
<name>A0ABP0CML5_9PEZI</name>
<evidence type="ECO:0000259" key="6">
    <source>
        <dbReference type="Pfam" id="PF01266"/>
    </source>
</evidence>
<dbReference type="EMBL" id="CAWUHB010000068">
    <property type="protein sequence ID" value="CAK7232815.1"/>
    <property type="molecule type" value="Genomic_DNA"/>
</dbReference>
<comment type="cofactor">
    <cofactor evidence="1">
        <name>FAD</name>
        <dbReference type="ChEBI" id="CHEBI:57692"/>
    </cofactor>
</comment>
<dbReference type="Gene3D" id="3.50.50.60">
    <property type="entry name" value="FAD/NAD(P)-binding domain"/>
    <property type="match status" value="1"/>
</dbReference>
<comment type="similarity">
    <text evidence="2">Belongs to the MSOX/MTOX family.</text>
</comment>
<dbReference type="PANTHER" id="PTHR10961:SF24">
    <property type="entry name" value="HYPOTHETICAL FRUCTOSYL AMINE:OXYGEN OXIDOREDUCTASE (EUROFUNG)"/>
    <property type="match status" value="1"/>
</dbReference>
<dbReference type="Gene3D" id="3.30.9.10">
    <property type="entry name" value="D-Amino Acid Oxidase, subunit A, domain 2"/>
    <property type="match status" value="1"/>
</dbReference>
<evidence type="ECO:0000313" key="8">
    <source>
        <dbReference type="Proteomes" id="UP001642405"/>
    </source>
</evidence>
<evidence type="ECO:0000256" key="2">
    <source>
        <dbReference type="ARBA" id="ARBA00010989"/>
    </source>
</evidence>
<keyword evidence="4" id="KW-0274">FAD</keyword>
<protein>
    <recommendedName>
        <fullName evidence="6">FAD dependent oxidoreductase domain-containing protein</fullName>
    </recommendedName>
</protein>
<keyword evidence="5" id="KW-0560">Oxidoreductase</keyword>
<dbReference type="Proteomes" id="UP001642405">
    <property type="component" value="Unassembled WGS sequence"/>
</dbReference>
<dbReference type="SUPFAM" id="SSF51905">
    <property type="entry name" value="FAD/NAD(P)-binding domain"/>
    <property type="match status" value="1"/>
</dbReference>
<sequence>MVSPLDKSSSILIVGGGTWGCSTALHLARRGYTKVTVLEAYPIPSPISAGNDVNKIVEQGAFSEGEDEAAVALALLHAANQAWTGDPVFRPYYHETGLIMAASSSQAIDEIEQREIRHLDPSSYERLQSAEDFRKTMPEGVLTGSFPGWKGYYKSTGAGWVHARKALVAAYTEAKRLGVTFITGSPDGAVESLLYSEGGDDVLGAKTADGKEHYADRTLLAAGASSPQFLDFENQLRATAWTLGHIAMTEDESRLYKNLPVLFNIESGFFMEPDEDKHELKICDEHPGYCNWLQQPGDKFPQSVPMAKHSIPMASEKRIRAFLSDIMPQLADRPLCFARLCWCVDTPNRAFLITYHPRYPSLVVATGDSGHGFMHIPTIGGFIADCLEKKLEPRFAHSWRWRPETATQFWGDDKLNRFGAGNKVLDLKETETEGWAEIGSSG</sequence>
<evidence type="ECO:0000256" key="4">
    <source>
        <dbReference type="ARBA" id="ARBA00022827"/>
    </source>
</evidence>
<dbReference type="Pfam" id="PF01266">
    <property type="entry name" value="DAO"/>
    <property type="match status" value="1"/>
</dbReference>
<organism evidence="7 8">
    <name type="scientific">Sporothrix curviconia</name>
    <dbReference type="NCBI Taxonomy" id="1260050"/>
    <lineage>
        <taxon>Eukaryota</taxon>
        <taxon>Fungi</taxon>
        <taxon>Dikarya</taxon>
        <taxon>Ascomycota</taxon>
        <taxon>Pezizomycotina</taxon>
        <taxon>Sordariomycetes</taxon>
        <taxon>Sordariomycetidae</taxon>
        <taxon>Ophiostomatales</taxon>
        <taxon>Ophiostomataceae</taxon>
        <taxon>Sporothrix</taxon>
    </lineage>
</organism>
<evidence type="ECO:0000256" key="1">
    <source>
        <dbReference type="ARBA" id="ARBA00001974"/>
    </source>
</evidence>
<gene>
    <name evidence="7" type="ORF">SCUCBS95973_008384</name>
</gene>
<accession>A0ABP0CML5</accession>
<dbReference type="InterPro" id="IPR045170">
    <property type="entry name" value="MTOX"/>
</dbReference>
<proteinExistence type="inferred from homology"/>
<feature type="domain" description="FAD dependent oxidoreductase" evidence="6">
    <location>
        <begin position="11"/>
        <end position="385"/>
    </location>
</feature>
<evidence type="ECO:0000256" key="5">
    <source>
        <dbReference type="ARBA" id="ARBA00023002"/>
    </source>
</evidence>
<keyword evidence="3" id="KW-0285">Flavoprotein</keyword>
<dbReference type="InterPro" id="IPR036188">
    <property type="entry name" value="FAD/NAD-bd_sf"/>
</dbReference>
<dbReference type="InterPro" id="IPR006076">
    <property type="entry name" value="FAD-dep_OxRdtase"/>
</dbReference>